<dbReference type="Pfam" id="PF00152">
    <property type="entry name" value="tRNA-synt_2"/>
    <property type="match status" value="1"/>
</dbReference>
<dbReference type="SUPFAM" id="SSF55681">
    <property type="entry name" value="Class II aaRS and biotin synthetases"/>
    <property type="match status" value="1"/>
</dbReference>
<dbReference type="NCBIfam" id="NF001750">
    <property type="entry name" value="PRK00476.1"/>
    <property type="match status" value="1"/>
</dbReference>
<comment type="subcellular location">
    <subcellularLocation>
        <location evidence="7">Cytoplasm</location>
    </subcellularLocation>
</comment>
<feature type="binding site" evidence="7">
    <location>
        <position position="220"/>
    </location>
    <ligand>
        <name>L-aspartate</name>
        <dbReference type="ChEBI" id="CHEBI:29991"/>
    </ligand>
</feature>
<dbReference type="NCBIfam" id="TIGR00459">
    <property type="entry name" value="aspS_bact"/>
    <property type="match status" value="1"/>
</dbReference>
<feature type="binding site" evidence="7">
    <location>
        <begin position="531"/>
        <end position="534"/>
    </location>
    <ligand>
        <name>ATP</name>
        <dbReference type="ChEBI" id="CHEBI:30616"/>
    </ligand>
</feature>
<organism evidence="9 10">
    <name type="scientific">Capnocytophaga canimorsus (strain 5)</name>
    <dbReference type="NCBI Taxonomy" id="860228"/>
    <lineage>
        <taxon>Bacteria</taxon>
        <taxon>Pseudomonadati</taxon>
        <taxon>Bacteroidota</taxon>
        <taxon>Flavobacteriia</taxon>
        <taxon>Flavobacteriales</taxon>
        <taxon>Flavobacteriaceae</taxon>
        <taxon>Capnocytophaga</taxon>
    </lineage>
</organism>
<proteinExistence type="inferred from homology"/>
<keyword evidence="10" id="KW-1185">Reference proteome</keyword>
<dbReference type="InterPro" id="IPR004524">
    <property type="entry name" value="Asp-tRNA-ligase_1"/>
</dbReference>
<dbReference type="CDD" id="cd04317">
    <property type="entry name" value="EcAspRS_like_N"/>
    <property type="match status" value="1"/>
</dbReference>
<dbReference type="InterPro" id="IPR047089">
    <property type="entry name" value="Asp-tRNA-ligase_1_N"/>
</dbReference>
<comment type="catalytic activity">
    <reaction evidence="7">
        <text>tRNA(Asp) + L-aspartate + ATP = L-aspartyl-tRNA(Asp) + AMP + diphosphate</text>
        <dbReference type="Rhea" id="RHEA:19649"/>
        <dbReference type="Rhea" id="RHEA-COMP:9660"/>
        <dbReference type="Rhea" id="RHEA-COMP:9678"/>
        <dbReference type="ChEBI" id="CHEBI:29991"/>
        <dbReference type="ChEBI" id="CHEBI:30616"/>
        <dbReference type="ChEBI" id="CHEBI:33019"/>
        <dbReference type="ChEBI" id="CHEBI:78442"/>
        <dbReference type="ChEBI" id="CHEBI:78516"/>
        <dbReference type="ChEBI" id="CHEBI:456215"/>
        <dbReference type="EC" id="6.1.1.12"/>
    </reaction>
</comment>
<dbReference type="GO" id="GO:0006422">
    <property type="term" value="P:aspartyl-tRNA aminoacylation"/>
    <property type="evidence" value="ECO:0007669"/>
    <property type="project" value="UniProtKB-UniRule"/>
</dbReference>
<dbReference type="PRINTS" id="PR01042">
    <property type="entry name" value="TRNASYNTHASP"/>
</dbReference>
<keyword evidence="7" id="KW-0963">Cytoplasm</keyword>
<keyword evidence="3 7" id="KW-0547">Nucleotide-binding</keyword>
<dbReference type="GO" id="GO:0005524">
    <property type="term" value="F:ATP binding"/>
    <property type="evidence" value="ECO:0007669"/>
    <property type="project" value="UniProtKB-UniRule"/>
</dbReference>
<dbReference type="EC" id="6.1.1.12" evidence="7"/>
<evidence type="ECO:0000256" key="4">
    <source>
        <dbReference type="ARBA" id="ARBA00022840"/>
    </source>
</evidence>
<dbReference type="PANTHER" id="PTHR22594:SF5">
    <property type="entry name" value="ASPARTATE--TRNA LIGASE, MITOCHONDRIAL"/>
    <property type="match status" value="1"/>
</dbReference>
<accession>F9YV07</accession>
<dbReference type="Proteomes" id="UP000008895">
    <property type="component" value="Chromosome"/>
</dbReference>
<evidence type="ECO:0000256" key="3">
    <source>
        <dbReference type="ARBA" id="ARBA00022741"/>
    </source>
</evidence>
<dbReference type="eggNOG" id="COG0173">
    <property type="taxonomic scope" value="Bacteria"/>
</dbReference>
<dbReference type="Gene3D" id="3.30.1360.30">
    <property type="entry name" value="GAD-like domain"/>
    <property type="match status" value="1"/>
</dbReference>
<dbReference type="RefSeq" id="WP_013998295.1">
    <property type="nucleotide sequence ID" value="NC_015846.1"/>
</dbReference>
<keyword evidence="4 7" id="KW-0067">ATP-binding</keyword>
<comment type="subunit">
    <text evidence="7">Homodimer.</text>
</comment>
<dbReference type="GO" id="GO:0003676">
    <property type="term" value="F:nucleic acid binding"/>
    <property type="evidence" value="ECO:0007669"/>
    <property type="project" value="InterPro"/>
</dbReference>
<feature type="binding site" evidence="7">
    <location>
        <position position="479"/>
    </location>
    <ligand>
        <name>ATP</name>
        <dbReference type="ChEBI" id="CHEBI:30616"/>
    </ligand>
</feature>
<dbReference type="AlphaFoldDB" id="F9YV07"/>
<dbReference type="InterPro" id="IPR047090">
    <property type="entry name" value="AspRS_core"/>
</dbReference>
<comment type="caution">
    <text evidence="7">Lacks conserved residue(s) required for the propagation of feature annotation.</text>
</comment>
<evidence type="ECO:0000313" key="9">
    <source>
        <dbReference type="EMBL" id="AEK24316.1"/>
    </source>
</evidence>
<dbReference type="InterPro" id="IPR012340">
    <property type="entry name" value="NA-bd_OB-fold"/>
</dbReference>
<name>F9YV07_CAPCC</name>
<feature type="binding site" evidence="7">
    <location>
        <position position="229"/>
    </location>
    <ligand>
        <name>ATP</name>
        <dbReference type="ChEBI" id="CHEBI:30616"/>
    </ligand>
</feature>
<feature type="binding site" evidence="7">
    <location>
        <position position="174"/>
    </location>
    <ligand>
        <name>L-aspartate</name>
        <dbReference type="ChEBI" id="CHEBI:29991"/>
    </ligand>
</feature>
<dbReference type="HAMAP" id="MF_00044">
    <property type="entry name" value="Asp_tRNA_synth_type1"/>
    <property type="match status" value="1"/>
</dbReference>
<feature type="binding site" evidence="7">
    <location>
        <position position="486"/>
    </location>
    <ligand>
        <name>L-aspartate</name>
        <dbReference type="ChEBI" id="CHEBI:29991"/>
    </ligand>
</feature>
<gene>
    <name evidence="7" type="primary">aspS</name>
    <name evidence="9" type="ordered locus">Ccan_22010</name>
</gene>
<reference evidence="9 10" key="1">
    <citation type="journal article" date="2011" name="J. Bacteriol.">
        <title>Complete genome sequence of the dog commensal and human pathogen Capnocytophaga canimorsus strain 5.</title>
        <authorList>
            <person name="Manfredi P."/>
            <person name="Pagni M."/>
            <person name="Cornelis G.R."/>
        </authorList>
    </citation>
    <scope>NUCLEOTIDE SEQUENCE [LARGE SCALE GENOMIC DNA]</scope>
    <source>
        <strain evidence="10">5</strain>
    </source>
</reference>
<dbReference type="SUPFAM" id="SSF55261">
    <property type="entry name" value="GAD domain-like"/>
    <property type="match status" value="1"/>
</dbReference>
<dbReference type="Gene3D" id="2.40.50.140">
    <property type="entry name" value="Nucleic acid-binding proteins"/>
    <property type="match status" value="1"/>
</dbReference>
<dbReference type="OrthoDB" id="9802326at2"/>
<evidence type="ECO:0000313" key="10">
    <source>
        <dbReference type="Proteomes" id="UP000008895"/>
    </source>
</evidence>
<keyword evidence="5 7" id="KW-0648">Protein biosynthesis</keyword>
<dbReference type="Pfam" id="PF02938">
    <property type="entry name" value="GAD"/>
    <property type="match status" value="1"/>
</dbReference>
<dbReference type="InterPro" id="IPR004115">
    <property type="entry name" value="GAD-like_sf"/>
</dbReference>
<dbReference type="Gene3D" id="3.30.930.10">
    <property type="entry name" value="Bira Bifunctional Protein, Domain 2"/>
    <property type="match status" value="1"/>
</dbReference>
<evidence type="ECO:0000256" key="2">
    <source>
        <dbReference type="ARBA" id="ARBA00022598"/>
    </source>
</evidence>
<evidence type="ECO:0000256" key="5">
    <source>
        <dbReference type="ARBA" id="ARBA00022917"/>
    </source>
</evidence>
<feature type="region of interest" description="Aspartate" evidence="7">
    <location>
        <begin position="198"/>
        <end position="201"/>
    </location>
</feature>
<evidence type="ECO:0000259" key="8">
    <source>
        <dbReference type="PROSITE" id="PS50862"/>
    </source>
</evidence>
<dbReference type="InterPro" id="IPR006195">
    <property type="entry name" value="aa-tRNA-synth_II"/>
</dbReference>
<keyword evidence="6 7" id="KW-0030">Aminoacyl-tRNA synthetase</keyword>
<dbReference type="InterPro" id="IPR004365">
    <property type="entry name" value="NA-bd_OB_tRNA"/>
</dbReference>
<dbReference type="InterPro" id="IPR029351">
    <property type="entry name" value="GAD_dom"/>
</dbReference>
<dbReference type="InterPro" id="IPR045864">
    <property type="entry name" value="aa-tRNA-synth_II/BPL/LPL"/>
</dbReference>
<evidence type="ECO:0000256" key="7">
    <source>
        <dbReference type="HAMAP-Rule" id="MF_00044"/>
    </source>
</evidence>
<dbReference type="InterPro" id="IPR002312">
    <property type="entry name" value="Asp/Asn-tRNA-synth_IIb"/>
</dbReference>
<dbReference type="InterPro" id="IPR004364">
    <property type="entry name" value="Aa-tRNA-synt_II"/>
</dbReference>
<dbReference type="KEGG" id="ccm:Ccan_22010"/>
<protein>
    <recommendedName>
        <fullName evidence="7">Aspartate--tRNA ligase</fullName>
        <ecNumber evidence="7">6.1.1.12</ecNumber>
    </recommendedName>
    <alternativeName>
        <fullName evidence="7">Aspartyl-tRNA synthetase</fullName>
        <shortName evidence="7">AspRS</shortName>
    </alternativeName>
</protein>
<dbReference type="HOGENOM" id="CLU_014330_3_2_10"/>
<evidence type="ECO:0000256" key="6">
    <source>
        <dbReference type="ARBA" id="ARBA00023146"/>
    </source>
</evidence>
<feature type="binding site" evidence="7">
    <location>
        <position position="445"/>
    </location>
    <ligand>
        <name>L-aspartate</name>
        <dbReference type="ChEBI" id="CHEBI:29991"/>
    </ligand>
</feature>
<dbReference type="SUPFAM" id="SSF50249">
    <property type="entry name" value="Nucleic acid-binding proteins"/>
    <property type="match status" value="1"/>
</dbReference>
<feature type="domain" description="Aminoacyl-transfer RNA synthetases class-II family profile" evidence="8">
    <location>
        <begin position="151"/>
        <end position="552"/>
    </location>
</feature>
<comment type="function">
    <text evidence="7">Catalyzes the attachment of L-aspartate to tRNA(Asp) in a two-step reaction: L-aspartate is first activated by ATP to form Asp-AMP and then transferred to the acceptor end of tRNA(Asp).</text>
</comment>
<dbReference type="EMBL" id="CP002113">
    <property type="protein sequence ID" value="AEK24316.1"/>
    <property type="molecule type" value="Genomic_DNA"/>
</dbReference>
<dbReference type="GO" id="GO:0004815">
    <property type="term" value="F:aspartate-tRNA ligase activity"/>
    <property type="evidence" value="ECO:0007669"/>
    <property type="project" value="UniProtKB-UniRule"/>
</dbReference>
<sequence length="581" mass="66226">MYRTHTCGELRLSDVNKEITLSGWVQKIRNKGFMVWVDIRDRYGITQLIFDEERTNKNVLELATTLSREDVIQVKGKVIEREAKNNHIPTGEIEILVSELVVLNQSEIPPFTIEDNTDGGEDIRMKYRYLDIRRTPVRNNLIFRHEVAMQVRNYLSKEGFIEVETPVLIKSTPEGARDFVVPSRMNEGEFYALPQSPQTFKQLLMVGGLDKYFQIVKCFRDEDLRADRQPEFTQIDCEMSFVEQEDIINTFEGLTKHLLKEVKGISIEKFPRMTYAEAMKTYGNDKPDIRFGMKFGELNDIAQHKDFKVFNEAELVVGIAVPGANSYTRKEIDALIEWVKRPQVGASGMVYVKCNEDGSFKSSVDKFYTEEDLQKWAERTGAKAGDLICILSGKVNKVRSQLSALRMELAERLGLRKADEFAPLWVVDFPLLEFNEEENRFFAMHHPFTSPKPEDIPLLDTNPAAVRANAYDLVLNGNEIGGGSIRIFNKELQAKMFELLGFTSEQAEAQFGFLMNAFKYGAPPHGGLAFGFDRLVAILGGQETIRDFIAFPKNNSGRDVMIDAPSPIDSAQLEELHIRLK</sequence>
<dbReference type="PROSITE" id="PS50862">
    <property type="entry name" value="AA_TRNA_LIGASE_II"/>
    <property type="match status" value="1"/>
</dbReference>
<dbReference type="PANTHER" id="PTHR22594">
    <property type="entry name" value="ASPARTYL/LYSYL-TRNA SYNTHETASE"/>
    <property type="match status" value="1"/>
</dbReference>
<dbReference type="GO" id="GO:0005737">
    <property type="term" value="C:cytoplasm"/>
    <property type="evidence" value="ECO:0007669"/>
    <property type="project" value="UniProtKB-SubCell"/>
</dbReference>
<dbReference type="Pfam" id="PF01336">
    <property type="entry name" value="tRNA_anti-codon"/>
    <property type="match status" value="1"/>
</dbReference>
<evidence type="ECO:0000256" key="1">
    <source>
        <dbReference type="ARBA" id="ARBA00006303"/>
    </source>
</evidence>
<comment type="similarity">
    <text evidence="1 7">Belongs to the class-II aminoacyl-tRNA synthetase family. Type 1 subfamily.</text>
</comment>
<dbReference type="CDD" id="cd00777">
    <property type="entry name" value="AspRS_core"/>
    <property type="match status" value="1"/>
</dbReference>
<feature type="binding site" evidence="7">
    <location>
        <begin position="220"/>
        <end position="222"/>
    </location>
    <ligand>
        <name>ATP</name>
        <dbReference type="ChEBI" id="CHEBI:30616"/>
    </ligand>
</feature>
<dbReference type="STRING" id="860228.Ccan_22010"/>
<keyword evidence="2 7" id="KW-0436">Ligase</keyword>